<accession>A0ABQ3XD39</accession>
<evidence type="ECO:0000313" key="2">
    <source>
        <dbReference type="Proteomes" id="UP000612282"/>
    </source>
</evidence>
<evidence type="ECO:0000313" key="1">
    <source>
        <dbReference type="EMBL" id="GID56310.1"/>
    </source>
</evidence>
<sequence>MQISKAQTDVVALVRNVTFNIAIGVLGVVSAATGGAGLAVASIASAAAAGGLALPRVPGQAVVSDGPRLPRRQLFGVAGIAAAVWAAGSCGEPDREIDPPEPSPSRDPALLVDDIADGISVENLGSSTFPAPDGDAAHRIVGAAAVFRNLTEQPMDIHIRYQFVDEAGRGRHSEELNDWAAIISTGWAYLPPGRAVEFGDGQLFAAAEASRVARIVMRVLAQPATPSVLLAAKVDKLIRRATPASGFDYVSFEVDNQEFPFEEPHYSLVFKTADGGLTDGWFIDRSHWVDIGKALPEGETDRYPRGVSRHTLPVILPPDARPDHVAMHLWK</sequence>
<protein>
    <submittedName>
        <fullName evidence="1">Uncharacterized protein</fullName>
    </submittedName>
</protein>
<proteinExistence type="predicted"/>
<reference evidence="1 2" key="1">
    <citation type="submission" date="2021-01" db="EMBL/GenBank/DDBJ databases">
        <title>Whole genome shotgun sequence of Actinoplanes couchii NBRC 106145.</title>
        <authorList>
            <person name="Komaki H."/>
            <person name="Tamura T."/>
        </authorList>
    </citation>
    <scope>NUCLEOTIDE SEQUENCE [LARGE SCALE GENOMIC DNA]</scope>
    <source>
        <strain evidence="1 2">NBRC 106145</strain>
    </source>
</reference>
<dbReference type="RefSeq" id="WP_203797896.1">
    <property type="nucleotide sequence ID" value="NZ_BAAAQE010000034.1"/>
</dbReference>
<keyword evidence="2" id="KW-1185">Reference proteome</keyword>
<organism evidence="1 2">
    <name type="scientific">Actinoplanes couchii</name>
    <dbReference type="NCBI Taxonomy" id="403638"/>
    <lineage>
        <taxon>Bacteria</taxon>
        <taxon>Bacillati</taxon>
        <taxon>Actinomycetota</taxon>
        <taxon>Actinomycetes</taxon>
        <taxon>Micromonosporales</taxon>
        <taxon>Micromonosporaceae</taxon>
        <taxon>Actinoplanes</taxon>
    </lineage>
</organism>
<gene>
    <name evidence="1" type="ORF">Aco03nite_047140</name>
</gene>
<comment type="caution">
    <text evidence="1">The sequence shown here is derived from an EMBL/GenBank/DDBJ whole genome shotgun (WGS) entry which is preliminary data.</text>
</comment>
<dbReference type="EMBL" id="BOMG01000057">
    <property type="protein sequence ID" value="GID56310.1"/>
    <property type="molecule type" value="Genomic_DNA"/>
</dbReference>
<name>A0ABQ3XD39_9ACTN</name>
<dbReference type="Proteomes" id="UP000612282">
    <property type="component" value="Unassembled WGS sequence"/>
</dbReference>